<reference evidence="1" key="1">
    <citation type="submission" date="2022-07" db="EMBL/GenBank/DDBJ databases">
        <title>Phylogenomic reconstructions and comparative analyses of Kickxellomycotina fungi.</title>
        <authorList>
            <person name="Reynolds N.K."/>
            <person name="Stajich J.E."/>
            <person name="Barry K."/>
            <person name="Grigoriev I.V."/>
            <person name="Crous P."/>
            <person name="Smith M.E."/>
        </authorList>
    </citation>
    <scope>NUCLEOTIDE SEQUENCE</scope>
    <source>
        <strain evidence="1">NRRL 3115</strain>
    </source>
</reference>
<dbReference type="OrthoDB" id="5556225at2759"/>
<organism evidence="1 2">
    <name type="scientific">Coemansia spiralis</name>
    <dbReference type="NCBI Taxonomy" id="417178"/>
    <lineage>
        <taxon>Eukaryota</taxon>
        <taxon>Fungi</taxon>
        <taxon>Fungi incertae sedis</taxon>
        <taxon>Zoopagomycota</taxon>
        <taxon>Kickxellomycotina</taxon>
        <taxon>Kickxellomycetes</taxon>
        <taxon>Kickxellales</taxon>
        <taxon>Kickxellaceae</taxon>
        <taxon>Coemansia</taxon>
    </lineage>
</organism>
<dbReference type="AlphaFoldDB" id="A0A9W8KXU4"/>
<dbReference type="EMBL" id="JANBTW010000048">
    <property type="protein sequence ID" value="KAJ2675455.1"/>
    <property type="molecule type" value="Genomic_DNA"/>
</dbReference>
<accession>A0A9W8KXU4</accession>
<name>A0A9W8KXU4_9FUNG</name>
<comment type="caution">
    <text evidence="1">The sequence shown here is derived from an EMBL/GenBank/DDBJ whole genome shotgun (WGS) entry which is preliminary data.</text>
</comment>
<evidence type="ECO:0000313" key="1">
    <source>
        <dbReference type="EMBL" id="KAJ2675455.1"/>
    </source>
</evidence>
<sequence>MWRILRDKSFKVYLIDEYRTSSLCPECSHDLKTFYYVDAPRSWRHRATDDKKTKYHSLLHCKDARCMDYAQSLLPRSYCIRYWNRGLGAVLSFQGIFISLIENGEIFQCFSRYRLTNGEAQQSQPTPKHSRGRLHKSNSMKPVALRYNGYSEPADEEQLLVAKRGRYESTTDRCAVAGYMQ</sequence>
<evidence type="ECO:0000313" key="2">
    <source>
        <dbReference type="Proteomes" id="UP001151518"/>
    </source>
</evidence>
<dbReference type="Proteomes" id="UP001151518">
    <property type="component" value="Unassembled WGS sequence"/>
</dbReference>
<protein>
    <recommendedName>
        <fullName evidence="3">Transposase</fullName>
    </recommendedName>
</protein>
<gene>
    <name evidence="1" type="ORF">GGI25_003962</name>
</gene>
<proteinExistence type="predicted"/>
<evidence type="ECO:0008006" key="3">
    <source>
        <dbReference type="Google" id="ProtNLM"/>
    </source>
</evidence>